<accession>A0A2I0AEX6</accession>
<dbReference type="GO" id="GO:0005666">
    <property type="term" value="C:RNA polymerase III complex"/>
    <property type="evidence" value="ECO:0007669"/>
    <property type="project" value="TreeGrafter"/>
</dbReference>
<organism evidence="2 3">
    <name type="scientific">Apostasia shenzhenica</name>
    <dbReference type="NCBI Taxonomy" id="1088818"/>
    <lineage>
        <taxon>Eukaryota</taxon>
        <taxon>Viridiplantae</taxon>
        <taxon>Streptophyta</taxon>
        <taxon>Embryophyta</taxon>
        <taxon>Tracheophyta</taxon>
        <taxon>Spermatophyta</taxon>
        <taxon>Magnoliopsida</taxon>
        <taxon>Liliopsida</taxon>
        <taxon>Asparagales</taxon>
        <taxon>Orchidaceae</taxon>
        <taxon>Apostasioideae</taxon>
        <taxon>Apostasia</taxon>
    </lineage>
</organism>
<evidence type="ECO:0000313" key="3">
    <source>
        <dbReference type="Proteomes" id="UP000236161"/>
    </source>
</evidence>
<dbReference type="PANTHER" id="PTHR12069">
    <property type="entry name" value="DNA-DIRECTED RNA POLYMERASES III 80 KDA POLYPEPTIDE RNA POLYMERASE III SUBUNIT 5"/>
    <property type="match status" value="1"/>
</dbReference>
<dbReference type="GO" id="GO:0042797">
    <property type="term" value="P:tRNA transcription by RNA polymerase III"/>
    <property type="evidence" value="ECO:0007669"/>
    <property type="project" value="TreeGrafter"/>
</dbReference>
<sequence length="511" mass="57802">MVMDSENYDQDVREPLKLRKQTLSSSEVASGFQYAIGVLLRNQLHLIPVHTVLQLRPSLAHLNDDACLLDMKLDSESTQVGKHMEDRLASRHPNENSVDEPWVLMQFYSKDSCTSSEYMKNMVKEMHRDVQFTMKPFAYLHSLSSGYLDYKKGGRVPLIRSLLGMPLEARLKKWFSEVSQVNRFDTLIHLIHGHSEDDLLKVLHPLAYLVQGVWVCKSSVLCSGDEAIQRDFILLLFTKANTISHRKLKELKLNPVALNSLLSGLAYNREILGDWKFKEPADLSFIKRYPRVVQEQRDAWSSLEKLTLESIHKLVKKIPQTARASPALNVKRTSTRKVEPVTNKSRDVKGSSAVQTMSSETREHLPKALLEIFNAQKVRSVASIRRGLREMALYRSSRPKEDPRSELLIKAASNGASASEHDLLSVIGQVTVDIHGAYVLKSSGNPVLDPLRDVVINLFRGKQPNSKLRKQEIKTALQSSLKREITDSECNQVVNELCISSKGELELKSGE</sequence>
<dbReference type="AlphaFoldDB" id="A0A2I0AEX6"/>
<feature type="region of interest" description="Disordered" evidence="1">
    <location>
        <begin position="332"/>
        <end position="360"/>
    </location>
</feature>
<keyword evidence="3" id="KW-1185">Reference proteome</keyword>
<dbReference type="InterPro" id="IPR006886">
    <property type="entry name" value="RNA_pol_III_Rpc5"/>
</dbReference>
<dbReference type="PANTHER" id="PTHR12069:SF0">
    <property type="entry name" value="DNA-DIRECTED RNA POLYMERASE III SUBUNIT RPC5"/>
    <property type="match status" value="1"/>
</dbReference>
<protein>
    <recommendedName>
        <fullName evidence="4">DNA-directed RNA polymerase III subunit RPC5</fullName>
    </recommendedName>
</protein>
<dbReference type="STRING" id="1088818.A0A2I0AEX6"/>
<proteinExistence type="predicted"/>
<evidence type="ECO:0000256" key="1">
    <source>
        <dbReference type="SAM" id="MobiDB-lite"/>
    </source>
</evidence>
<dbReference type="EMBL" id="KZ451984">
    <property type="protein sequence ID" value="PKA54102.1"/>
    <property type="molecule type" value="Genomic_DNA"/>
</dbReference>
<gene>
    <name evidence="2" type="ORF">AXF42_Ash018112</name>
</gene>
<name>A0A2I0AEX6_9ASPA</name>
<dbReference type="Pfam" id="PF04801">
    <property type="entry name" value="RPC5"/>
    <property type="match status" value="1"/>
</dbReference>
<feature type="compositionally biased region" description="Basic and acidic residues" evidence="1">
    <location>
        <begin position="336"/>
        <end position="349"/>
    </location>
</feature>
<evidence type="ECO:0008006" key="4">
    <source>
        <dbReference type="Google" id="ProtNLM"/>
    </source>
</evidence>
<evidence type="ECO:0000313" key="2">
    <source>
        <dbReference type="EMBL" id="PKA54102.1"/>
    </source>
</evidence>
<dbReference type="Proteomes" id="UP000236161">
    <property type="component" value="Unassembled WGS sequence"/>
</dbReference>
<reference evidence="2 3" key="1">
    <citation type="journal article" date="2017" name="Nature">
        <title>The Apostasia genome and the evolution of orchids.</title>
        <authorList>
            <person name="Zhang G.Q."/>
            <person name="Liu K.W."/>
            <person name="Li Z."/>
            <person name="Lohaus R."/>
            <person name="Hsiao Y.Y."/>
            <person name="Niu S.C."/>
            <person name="Wang J.Y."/>
            <person name="Lin Y.C."/>
            <person name="Xu Q."/>
            <person name="Chen L.J."/>
            <person name="Yoshida K."/>
            <person name="Fujiwara S."/>
            <person name="Wang Z.W."/>
            <person name="Zhang Y.Q."/>
            <person name="Mitsuda N."/>
            <person name="Wang M."/>
            <person name="Liu G.H."/>
            <person name="Pecoraro L."/>
            <person name="Huang H.X."/>
            <person name="Xiao X.J."/>
            <person name="Lin M."/>
            <person name="Wu X.Y."/>
            <person name="Wu W.L."/>
            <person name="Chen Y.Y."/>
            <person name="Chang S.B."/>
            <person name="Sakamoto S."/>
            <person name="Ohme-Takagi M."/>
            <person name="Yagi M."/>
            <person name="Zeng S.J."/>
            <person name="Shen C.Y."/>
            <person name="Yeh C.M."/>
            <person name="Luo Y.B."/>
            <person name="Tsai W.C."/>
            <person name="Van de Peer Y."/>
            <person name="Liu Z.J."/>
        </authorList>
    </citation>
    <scope>NUCLEOTIDE SEQUENCE [LARGE SCALE GENOMIC DNA]</scope>
    <source>
        <strain evidence="3">cv. Shenzhen</strain>
        <tissue evidence="2">Stem</tissue>
    </source>
</reference>
<dbReference type="OrthoDB" id="340681at2759"/>